<feature type="compositionally biased region" description="Gly residues" evidence="1">
    <location>
        <begin position="103"/>
        <end position="112"/>
    </location>
</feature>
<evidence type="ECO:0000313" key="3">
    <source>
        <dbReference type="Proteomes" id="UP001567538"/>
    </source>
</evidence>
<comment type="caution">
    <text evidence="2">The sequence shown here is derived from an EMBL/GenBank/DDBJ whole genome shotgun (WGS) entry which is preliminary data.</text>
</comment>
<feature type="region of interest" description="Disordered" evidence="1">
    <location>
        <begin position="25"/>
        <end position="47"/>
    </location>
</feature>
<keyword evidence="3" id="KW-1185">Reference proteome</keyword>
<evidence type="ECO:0000313" key="2">
    <source>
        <dbReference type="EMBL" id="KAL1540660.1"/>
    </source>
</evidence>
<gene>
    <name evidence="2" type="ORF">AAHA92_24979</name>
</gene>
<dbReference type="Proteomes" id="UP001567538">
    <property type="component" value="Unassembled WGS sequence"/>
</dbReference>
<protein>
    <submittedName>
        <fullName evidence="2">Uncharacterized protein</fullName>
    </submittedName>
</protein>
<dbReference type="AlphaFoldDB" id="A0ABD1G964"/>
<feature type="compositionally biased region" description="Basic and acidic residues" evidence="1">
    <location>
        <begin position="80"/>
        <end position="102"/>
    </location>
</feature>
<dbReference type="EMBL" id="JBEAFC010000009">
    <property type="protein sequence ID" value="KAL1540660.1"/>
    <property type="molecule type" value="Genomic_DNA"/>
</dbReference>
<reference evidence="2 3" key="1">
    <citation type="submission" date="2024-06" db="EMBL/GenBank/DDBJ databases">
        <title>A chromosome level genome sequence of Diviner's sage (Salvia divinorum).</title>
        <authorList>
            <person name="Ford S.A."/>
            <person name="Ro D.-K."/>
            <person name="Ness R.W."/>
            <person name="Phillips M.A."/>
        </authorList>
    </citation>
    <scope>NUCLEOTIDE SEQUENCE [LARGE SCALE GENOMIC DNA]</scope>
    <source>
        <strain evidence="2">SAF-2024a</strain>
        <tissue evidence="2">Leaf</tissue>
    </source>
</reference>
<feature type="region of interest" description="Disordered" evidence="1">
    <location>
        <begin position="71"/>
        <end position="112"/>
    </location>
</feature>
<feature type="compositionally biased region" description="Polar residues" evidence="1">
    <location>
        <begin position="35"/>
        <end position="47"/>
    </location>
</feature>
<name>A0ABD1G964_SALDI</name>
<accession>A0ABD1G964</accession>
<evidence type="ECO:0000256" key="1">
    <source>
        <dbReference type="SAM" id="MobiDB-lite"/>
    </source>
</evidence>
<sequence length="112" mass="11975">MAETKVSKETSKMVAIEEKCGLNMSSYQDLPKPDSNGTNHHNQANDIDNSYVFVTGADYLPDGALDDKGVAVGGSSILPQHEDSHNKKVGEFSEKAQPHIEGEGGGGMRKLS</sequence>
<organism evidence="2 3">
    <name type="scientific">Salvia divinorum</name>
    <name type="common">Maria pastora</name>
    <name type="synonym">Diviner's sage</name>
    <dbReference type="NCBI Taxonomy" id="28513"/>
    <lineage>
        <taxon>Eukaryota</taxon>
        <taxon>Viridiplantae</taxon>
        <taxon>Streptophyta</taxon>
        <taxon>Embryophyta</taxon>
        <taxon>Tracheophyta</taxon>
        <taxon>Spermatophyta</taxon>
        <taxon>Magnoliopsida</taxon>
        <taxon>eudicotyledons</taxon>
        <taxon>Gunneridae</taxon>
        <taxon>Pentapetalae</taxon>
        <taxon>asterids</taxon>
        <taxon>lamiids</taxon>
        <taxon>Lamiales</taxon>
        <taxon>Lamiaceae</taxon>
        <taxon>Nepetoideae</taxon>
        <taxon>Mentheae</taxon>
        <taxon>Salviinae</taxon>
        <taxon>Salvia</taxon>
        <taxon>Salvia subgen. Calosphace</taxon>
    </lineage>
</organism>
<proteinExistence type="predicted"/>